<evidence type="ECO:0000313" key="3">
    <source>
        <dbReference type="Proteomes" id="UP000185895"/>
    </source>
</evidence>
<evidence type="ECO:0008006" key="4">
    <source>
        <dbReference type="Google" id="ProtNLM"/>
    </source>
</evidence>
<dbReference type="STRING" id="1262585.BJI46_10865"/>
<keyword evidence="3" id="KW-1185">Reference proteome</keyword>
<dbReference type="SUPFAM" id="SSF82185">
    <property type="entry name" value="Histone H3 K4-specific methyltransferase SET7/9 N-terminal domain"/>
    <property type="match status" value="1"/>
</dbReference>
<proteinExistence type="predicted"/>
<evidence type="ECO:0000256" key="1">
    <source>
        <dbReference type="SAM" id="SignalP"/>
    </source>
</evidence>
<protein>
    <recommendedName>
        <fullName evidence="4">Membrane-binding protein</fullName>
    </recommendedName>
</protein>
<organism evidence="2 3">
    <name type="scientific">Acinetobacter qingfengensis</name>
    <dbReference type="NCBI Taxonomy" id="1262585"/>
    <lineage>
        <taxon>Bacteria</taxon>
        <taxon>Pseudomonadati</taxon>
        <taxon>Pseudomonadota</taxon>
        <taxon>Gammaproteobacteria</taxon>
        <taxon>Moraxellales</taxon>
        <taxon>Moraxellaceae</taxon>
        <taxon>Acinetobacter</taxon>
    </lineage>
</organism>
<dbReference type="OrthoDB" id="7069252at2"/>
<dbReference type="Proteomes" id="UP000185895">
    <property type="component" value="Unassembled WGS sequence"/>
</dbReference>
<dbReference type="EMBL" id="MKKK01000013">
    <property type="protein sequence ID" value="OEY97114.1"/>
    <property type="molecule type" value="Genomic_DNA"/>
</dbReference>
<evidence type="ECO:0000313" key="2">
    <source>
        <dbReference type="EMBL" id="OEY97114.1"/>
    </source>
</evidence>
<reference evidence="2 3" key="1">
    <citation type="submission" date="2016-09" db="EMBL/GenBank/DDBJ databases">
        <authorList>
            <person name="Capua I."/>
            <person name="De Benedictis P."/>
            <person name="Joannis T."/>
            <person name="Lombin L.H."/>
            <person name="Cattoli G."/>
        </authorList>
    </citation>
    <scope>NUCLEOTIDE SEQUENCE [LARGE SCALE GENOMIC DNA]</scope>
    <source>
        <strain evidence="2 3">ANC 4671</strain>
    </source>
</reference>
<feature type="signal peptide" evidence="1">
    <location>
        <begin position="1"/>
        <end position="20"/>
    </location>
</feature>
<sequence>MLKKTLILTALLSTTVLTYAAPTPIAANQTIAGSQVSTTQAIVAYFKNSKDDYKYSSTPASNGFYRVYLARDANGRFLVQDFFQQTNKKQSDPYWVNDIQGLASFEIDYIDGPITGYYSNGNVSFKGTFKNGEFSGQYDNFYPNGRLASRYQPKGNNEYSDEYFYENGKKAAILEYRNDELINETGWNNTGSKITDKNQIQDILDTIYTKIELDQ</sequence>
<feature type="chain" id="PRO_5043144634" description="Membrane-binding protein" evidence="1">
    <location>
        <begin position="21"/>
        <end position="215"/>
    </location>
</feature>
<gene>
    <name evidence="2" type="ORF">BJI46_10865</name>
</gene>
<dbReference type="RefSeq" id="WP_070069475.1">
    <property type="nucleotide sequence ID" value="NZ_MKKK01000013.1"/>
</dbReference>
<name>A0A1E7RCL6_9GAMM</name>
<dbReference type="Gene3D" id="2.20.110.10">
    <property type="entry name" value="Histone H3 K4-specific methyltransferase SET7/9 N-terminal domain"/>
    <property type="match status" value="1"/>
</dbReference>
<dbReference type="AlphaFoldDB" id="A0A1E7RCL6"/>
<accession>A0A1E7RCL6</accession>
<keyword evidence="1" id="KW-0732">Signal</keyword>
<comment type="caution">
    <text evidence="2">The sequence shown here is derived from an EMBL/GenBank/DDBJ whole genome shotgun (WGS) entry which is preliminary data.</text>
</comment>